<gene>
    <name evidence="1" type="ORF">FC20_GL001821</name>
</gene>
<reference evidence="1 2" key="1">
    <citation type="journal article" date="2015" name="Genome Announc.">
        <title>Expanding the biotechnology potential of lactobacilli through comparative genomics of 213 strains and associated genera.</title>
        <authorList>
            <person name="Sun Z."/>
            <person name="Harris H.M."/>
            <person name="McCann A."/>
            <person name="Guo C."/>
            <person name="Argimon S."/>
            <person name="Zhang W."/>
            <person name="Yang X."/>
            <person name="Jeffery I.B."/>
            <person name="Cooney J.C."/>
            <person name="Kagawa T.F."/>
            <person name="Liu W."/>
            <person name="Song Y."/>
            <person name="Salvetti E."/>
            <person name="Wrobel A."/>
            <person name="Rasinkangas P."/>
            <person name="Parkhill J."/>
            <person name="Rea M.C."/>
            <person name="O'Sullivan O."/>
            <person name="Ritari J."/>
            <person name="Douillard F.P."/>
            <person name="Paul Ross R."/>
            <person name="Yang R."/>
            <person name="Briner A.E."/>
            <person name="Felis G.E."/>
            <person name="de Vos W.M."/>
            <person name="Barrangou R."/>
            <person name="Klaenhammer T.R."/>
            <person name="Caufield P.W."/>
            <person name="Cui Y."/>
            <person name="Zhang H."/>
            <person name="O'Toole P.W."/>
        </authorList>
    </citation>
    <scope>NUCLEOTIDE SEQUENCE [LARGE SCALE GENOMIC DNA]</scope>
    <source>
        <strain evidence="1 2">DSM 19284</strain>
    </source>
</reference>
<protein>
    <submittedName>
        <fullName evidence="1">Uncharacterized protein</fullName>
    </submittedName>
</protein>
<proteinExistence type="predicted"/>
<sequence>MLESWLNEVESVALDKSIVGISEATIQFKVFFDGEDLDDEEPPQAAKRAADAKTVAPTLKALVNFIIDFLLLHIFS</sequence>
<evidence type="ECO:0000313" key="1">
    <source>
        <dbReference type="EMBL" id="KRK99210.1"/>
    </source>
</evidence>
<dbReference type="AlphaFoldDB" id="A0A0R1M3Z5"/>
<dbReference type="Proteomes" id="UP000051074">
    <property type="component" value="Unassembled WGS sequence"/>
</dbReference>
<keyword evidence="2" id="KW-1185">Reference proteome</keyword>
<dbReference type="EMBL" id="AZDU01000085">
    <property type="protein sequence ID" value="KRK99210.1"/>
    <property type="molecule type" value="Genomic_DNA"/>
</dbReference>
<name>A0A0R1M3Z5_9LACO</name>
<organism evidence="1 2">
    <name type="scientific">Lactobacillus equicursoris DSM 19284 = JCM 14600 = CIP 110162</name>
    <dbReference type="NCBI Taxonomy" id="1293597"/>
    <lineage>
        <taxon>Bacteria</taxon>
        <taxon>Bacillati</taxon>
        <taxon>Bacillota</taxon>
        <taxon>Bacilli</taxon>
        <taxon>Lactobacillales</taxon>
        <taxon>Lactobacillaceae</taxon>
        <taxon>Lactobacillus</taxon>
    </lineage>
</organism>
<evidence type="ECO:0000313" key="2">
    <source>
        <dbReference type="Proteomes" id="UP000051074"/>
    </source>
</evidence>
<accession>A0A0R1M3Z5</accession>
<comment type="caution">
    <text evidence="1">The sequence shown here is derived from an EMBL/GenBank/DDBJ whole genome shotgun (WGS) entry which is preliminary data.</text>
</comment>